<accession>A0A815V1V4</accession>
<feature type="non-terminal residue" evidence="2">
    <location>
        <position position="71"/>
    </location>
</feature>
<evidence type="ECO:0000313" key="2">
    <source>
        <dbReference type="EMBL" id="CAF1530252.1"/>
    </source>
</evidence>
<protein>
    <submittedName>
        <fullName evidence="2">Uncharacterized protein</fullName>
    </submittedName>
</protein>
<dbReference type="Proteomes" id="UP000663845">
    <property type="component" value="Unassembled WGS sequence"/>
</dbReference>
<feature type="compositionally biased region" description="Polar residues" evidence="1">
    <location>
        <begin position="7"/>
        <end position="18"/>
    </location>
</feature>
<dbReference type="EMBL" id="CAJOAZ010010011">
    <property type="protein sequence ID" value="CAF4213648.1"/>
    <property type="molecule type" value="Genomic_DNA"/>
</dbReference>
<feature type="region of interest" description="Disordered" evidence="1">
    <location>
        <begin position="1"/>
        <end position="23"/>
    </location>
</feature>
<organism evidence="2 4">
    <name type="scientific">Adineta steineri</name>
    <dbReference type="NCBI Taxonomy" id="433720"/>
    <lineage>
        <taxon>Eukaryota</taxon>
        <taxon>Metazoa</taxon>
        <taxon>Spiralia</taxon>
        <taxon>Gnathifera</taxon>
        <taxon>Rotifera</taxon>
        <taxon>Eurotatoria</taxon>
        <taxon>Bdelloidea</taxon>
        <taxon>Adinetida</taxon>
        <taxon>Adinetidae</taxon>
        <taxon>Adineta</taxon>
    </lineage>
</organism>
<dbReference type="EMBL" id="CAJNOG010003368">
    <property type="protein sequence ID" value="CAF1530252.1"/>
    <property type="molecule type" value="Genomic_DNA"/>
</dbReference>
<comment type="caution">
    <text evidence="2">The sequence shown here is derived from an EMBL/GenBank/DDBJ whole genome shotgun (WGS) entry which is preliminary data.</text>
</comment>
<sequence>MTDQIHEQNLTDGANTHSGLHHLHSISNPPLSIIHLYEQKLTGGTSTHSGLHHFKSPPYYEMYTLDLFEDI</sequence>
<name>A0A815V1V4_9BILA</name>
<gene>
    <name evidence="2" type="ORF">JYZ213_LOCUS45099</name>
    <name evidence="3" type="ORF">OXD698_LOCUS41493</name>
</gene>
<evidence type="ECO:0000313" key="4">
    <source>
        <dbReference type="Proteomes" id="UP000663845"/>
    </source>
</evidence>
<proteinExistence type="predicted"/>
<dbReference type="AlphaFoldDB" id="A0A815V1V4"/>
<dbReference type="Proteomes" id="UP000663844">
    <property type="component" value="Unassembled WGS sequence"/>
</dbReference>
<reference evidence="2" key="1">
    <citation type="submission" date="2021-02" db="EMBL/GenBank/DDBJ databases">
        <authorList>
            <person name="Nowell W R."/>
        </authorList>
    </citation>
    <scope>NUCLEOTIDE SEQUENCE</scope>
</reference>
<evidence type="ECO:0000313" key="3">
    <source>
        <dbReference type="EMBL" id="CAF4213648.1"/>
    </source>
</evidence>
<evidence type="ECO:0000256" key="1">
    <source>
        <dbReference type="SAM" id="MobiDB-lite"/>
    </source>
</evidence>